<accession>A0A928YS41</accession>
<dbReference type="NCBIfam" id="NF011729">
    <property type="entry name" value="PRK15182.1"/>
    <property type="match status" value="1"/>
</dbReference>
<dbReference type="PIRSF" id="PIRSF500136">
    <property type="entry name" value="UDP_ManNAc_DH"/>
    <property type="match status" value="1"/>
</dbReference>
<dbReference type="InterPro" id="IPR008927">
    <property type="entry name" value="6-PGluconate_DH-like_C_sf"/>
</dbReference>
<dbReference type="InterPro" id="IPR017476">
    <property type="entry name" value="UDP-Glc/GDP-Man"/>
</dbReference>
<dbReference type="GO" id="GO:0000271">
    <property type="term" value="P:polysaccharide biosynthetic process"/>
    <property type="evidence" value="ECO:0007669"/>
    <property type="project" value="InterPro"/>
</dbReference>
<evidence type="ECO:0000256" key="3">
    <source>
        <dbReference type="ARBA" id="ARBA00023027"/>
    </source>
</evidence>
<feature type="domain" description="UDP-glucose/GDP-mannose dehydrogenase C-terminal" evidence="5">
    <location>
        <begin position="317"/>
        <end position="417"/>
    </location>
</feature>
<comment type="caution">
    <text evidence="6">The sequence shown here is derived from an EMBL/GenBank/DDBJ whole genome shotgun (WGS) entry which is preliminary data.</text>
</comment>
<reference evidence="6" key="1">
    <citation type="submission" date="2018-07" db="EMBL/GenBank/DDBJ databases">
        <title>Genome assembly of strain Ka43.</title>
        <authorList>
            <person name="Kukolya J."/>
            <person name="Nagy I."/>
            <person name="Horvath B."/>
            <person name="Toth A."/>
        </authorList>
    </citation>
    <scope>NUCLEOTIDE SEQUENCE</scope>
    <source>
        <strain evidence="6">KB43</strain>
    </source>
</reference>
<dbReference type="SUPFAM" id="SSF48179">
    <property type="entry name" value="6-phosphogluconate dehydrogenase C-terminal domain-like"/>
    <property type="match status" value="1"/>
</dbReference>
<evidence type="ECO:0000313" key="6">
    <source>
        <dbReference type="EMBL" id="MBE8716021.1"/>
    </source>
</evidence>
<dbReference type="SUPFAM" id="SSF52413">
    <property type="entry name" value="UDP-glucose/GDP-mannose dehydrogenase C-terminal domain"/>
    <property type="match status" value="1"/>
</dbReference>
<evidence type="ECO:0000256" key="4">
    <source>
        <dbReference type="PIRNR" id="PIRNR000124"/>
    </source>
</evidence>
<dbReference type="InterPro" id="IPR001732">
    <property type="entry name" value="UDP-Glc/GDP-Man_DH_N"/>
</dbReference>
<dbReference type="PIRSF" id="PIRSF000124">
    <property type="entry name" value="UDPglc_GDPman_dh"/>
    <property type="match status" value="1"/>
</dbReference>
<dbReference type="InterPro" id="IPR014026">
    <property type="entry name" value="UDP-Glc/GDP-Man_DH_dimer"/>
</dbReference>
<dbReference type="RefSeq" id="WP_193906797.1">
    <property type="nucleotide sequence ID" value="NZ_PRDL01000001.1"/>
</dbReference>
<keyword evidence="3" id="KW-0520">NAD</keyword>
<dbReference type="PANTHER" id="PTHR43491">
    <property type="entry name" value="UDP-N-ACETYL-D-MANNOSAMINE DEHYDROGENASE"/>
    <property type="match status" value="1"/>
</dbReference>
<dbReference type="Pfam" id="PF03720">
    <property type="entry name" value="UDPG_MGDP_dh_C"/>
    <property type="match status" value="1"/>
</dbReference>
<keyword evidence="7" id="KW-1185">Reference proteome</keyword>
<proteinExistence type="inferred from homology"/>
<evidence type="ECO:0000313" key="7">
    <source>
        <dbReference type="Proteomes" id="UP000652567"/>
    </source>
</evidence>
<dbReference type="Pfam" id="PF03721">
    <property type="entry name" value="UDPG_MGDP_dh_N"/>
    <property type="match status" value="1"/>
</dbReference>
<dbReference type="InterPro" id="IPR014027">
    <property type="entry name" value="UDP-Glc/GDP-Man_DH_C"/>
</dbReference>
<dbReference type="AlphaFoldDB" id="A0A928YS41"/>
<evidence type="ECO:0000256" key="1">
    <source>
        <dbReference type="ARBA" id="ARBA00006601"/>
    </source>
</evidence>
<sequence length="424" mass="47217">MFASNPRISIIGLGYVGLPLAVEFGKKIDTIGFDINPQRIQELHNHVDHTLELNAEELQQATHLQFSANPDDLKNCDVYIVTVPTPINSSRQPDLTPLEKASAMLGKVIGKNSIVVFESTVYPGCTEEICVPIIESVSGLKFNVDFFAGYSPERINPGDKEHRVHNITKITSGSTPQVADYVDELYRRIVVVGTHKASSIKVAEAAKVIENTQRDINIALINELALIFKRLDIDTLEVLEAAGTKWNFLPFRPGLVGGHCISVDPYYLTHKAQQVGYNPEVILAGRRINDNMGNFVADSVVKMMTQRKTHVVDSNILIMGLTFKENCPDLRNTRVIDIICELQNYHANVHVFDPWADKAEAEAEYQLPLIDAPQAGFYDAIIICVGHQQFRLLGADQIRAYGKPGHVLYDVKHILPKDTVDARL</sequence>
<protein>
    <submittedName>
        <fullName evidence="6">Vi polysaccharide biosynthesis UDP-N-acetylglucosamine C-6 dehydrogenase TviB</fullName>
    </submittedName>
</protein>
<dbReference type="GO" id="GO:0016616">
    <property type="term" value="F:oxidoreductase activity, acting on the CH-OH group of donors, NAD or NADP as acceptor"/>
    <property type="evidence" value="ECO:0007669"/>
    <property type="project" value="InterPro"/>
</dbReference>
<name>A0A928YS41_9GAMM</name>
<dbReference type="Proteomes" id="UP000652567">
    <property type="component" value="Unassembled WGS sequence"/>
</dbReference>
<organism evidence="6 7">
    <name type="scientific">Cellvibrio polysaccharolyticus</name>
    <dbReference type="NCBI Taxonomy" id="2082724"/>
    <lineage>
        <taxon>Bacteria</taxon>
        <taxon>Pseudomonadati</taxon>
        <taxon>Pseudomonadota</taxon>
        <taxon>Gammaproteobacteria</taxon>
        <taxon>Cellvibrionales</taxon>
        <taxon>Cellvibrionaceae</taxon>
        <taxon>Cellvibrio</taxon>
    </lineage>
</organism>
<dbReference type="SMART" id="SM00984">
    <property type="entry name" value="UDPG_MGDP_dh_C"/>
    <property type="match status" value="1"/>
</dbReference>
<dbReference type="PANTHER" id="PTHR43491:SF2">
    <property type="entry name" value="UDP-N-ACETYL-D-MANNOSAMINE DEHYDROGENASE"/>
    <property type="match status" value="1"/>
</dbReference>
<dbReference type="SUPFAM" id="SSF51735">
    <property type="entry name" value="NAD(P)-binding Rossmann-fold domains"/>
    <property type="match status" value="1"/>
</dbReference>
<dbReference type="InterPro" id="IPR036291">
    <property type="entry name" value="NAD(P)-bd_dom_sf"/>
</dbReference>
<dbReference type="NCBIfam" id="TIGR03026">
    <property type="entry name" value="NDP-sugDHase"/>
    <property type="match status" value="1"/>
</dbReference>
<dbReference type="InterPro" id="IPR036220">
    <property type="entry name" value="UDP-Glc/GDP-Man_DH_C_sf"/>
</dbReference>
<evidence type="ECO:0000256" key="2">
    <source>
        <dbReference type="ARBA" id="ARBA00023002"/>
    </source>
</evidence>
<dbReference type="GO" id="GO:0051287">
    <property type="term" value="F:NAD binding"/>
    <property type="evidence" value="ECO:0007669"/>
    <property type="project" value="InterPro"/>
</dbReference>
<gene>
    <name evidence="6" type="ORF">C4F51_02325</name>
</gene>
<evidence type="ECO:0000259" key="5">
    <source>
        <dbReference type="SMART" id="SM00984"/>
    </source>
</evidence>
<dbReference type="EMBL" id="PRDL01000001">
    <property type="protein sequence ID" value="MBE8716021.1"/>
    <property type="molecule type" value="Genomic_DNA"/>
</dbReference>
<dbReference type="Pfam" id="PF00984">
    <property type="entry name" value="UDPG_MGDP_dh"/>
    <property type="match status" value="1"/>
</dbReference>
<dbReference type="GO" id="GO:0016628">
    <property type="term" value="F:oxidoreductase activity, acting on the CH-CH group of donors, NAD or NADP as acceptor"/>
    <property type="evidence" value="ECO:0007669"/>
    <property type="project" value="InterPro"/>
</dbReference>
<dbReference type="InterPro" id="IPR028359">
    <property type="entry name" value="UDP_ManNAc/GlcNAc_DH"/>
</dbReference>
<keyword evidence="2" id="KW-0560">Oxidoreductase</keyword>
<comment type="similarity">
    <text evidence="1 4">Belongs to the UDP-glucose/GDP-mannose dehydrogenase family.</text>
</comment>
<dbReference type="Gene3D" id="3.40.50.720">
    <property type="entry name" value="NAD(P)-binding Rossmann-like Domain"/>
    <property type="match status" value="2"/>
</dbReference>